<reference evidence="1" key="1">
    <citation type="submission" date="2020-08" db="EMBL/GenBank/DDBJ databases">
        <title>Multicomponent nature underlies the extraordinary mechanical properties of spider dragline silk.</title>
        <authorList>
            <person name="Kono N."/>
            <person name="Nakamura H."/>
            <person name="Mori M."/>
            <person name="Yoshida Y."/>
            <person name="Ohtoshi R."/>
            <person name="Malay A.D."/>
            <person name="Moran D.A.P."/>
            <person name="Tomita M."/>
            <person name="Numata K."/>
            <person name="Arakawa K."/>
        </authorList>
    </citation>
    <scope>NUCLEOTIDE SEQUENCE</scope>
</reference>
<gene>
    <name evidence="1" type="ORF">NPIL_89091</name>
</gene>
<evidence type="ECO:0000313" key="2">
    <source>
        <dbReference type="Proteomes" id="UP000887013"/>
    </source>
</evidence>
<evidence type="ECO:0000313" key="1">
    <source>
        <dbReference type="EMBL" id="GFT21272.1"/>
    </source>
</evidence>
<proteinExistence type="predicted"/>
<accession>A0A8X6NL38</accession>
<dbReference type="AlphaFoldDB" id="A0A8X6NL38"/>
<keyword evidence="2" id="KW-1185">Reference proteome</keyword>
<dbReference type="Proteomes" id="UP000887013">
    <property type="component" value="Unassembled WGS sequence"/>
</dbReference>
<sequence length="106" mass="12734">MHELQWEYFFTSSHQKDRLRVRSHDHWLLWPLELVEVPILRIGEVKNQTIYLEDIFNGSRHQTKCETAYRKISEAKSFEKICEEHKPSQPILVVSEHDIGLKNFPF</sequence>
<name>A0A8X6NL38_NEPPI</name>
<organism evidence="1 2">
    <name type="scientific">Nephila pilipes</name>
    <name type="common">Giant wood spider</name>
    <name type="synonym">Nephila maculata</name>
    <dbReference type="NCBI Taxonomy" id="299642"/>
    <lineage>
        <taxon>Eukaryota</taxon>
        <taxon>Metazoa</taxon>
        <taxon>Ecdysozoa</taxon>
        <taxon>Arthropoda</taxon>
        <taxon>Chelicerata</taxon>
        <taxon>Arachnida</taxon>
        <taxon>Araneae</taxon>
        <taxon>Araneomorphae</taxon>
        <taxon>Entelegynae</taxon>
        <taxon>Araneoidea</taxon>
        <taxon>Nephilidae</taxon>
        <taxon>Nephila</taxon>
    </lineage>
</organism>
<dbReference type="EMBL" id="BMAW01105839">
    <property type="protein sequence ID" value="GFT21272.1"/>
    <property type="molecule type" value="Genomic_DNA"/>
</dbReference>
<protein>
    <submittedName>
        <fullName evidence="1">Uncharacterized protein</fullName>
    </submittedName>
</protein>
<comment type="caution">
    <text evidence="1">The sequence shown here is derived from an EMBL/GenBank/DDBJ whole genome shotgun (WGS) entry which is preliminary data.</text>
</comment>